<dbReference type="Pfam" id="PF04636">
    <property type="entry name" value="PA26"/>
    <property type="match status" value="1"/>
</dbReference>
<dbReference type="GO" id="GO:1904262">
    <property type="term" value="P:negative regulation of TORC1 signaling"/>
    <property type="evidence" value="ECO:0007669"/>
    <property type="project" value="TreeGrafter"/>
</dbReference>
<dbReference type="InterPro" id="IPR043502">
    <property type="entry name" value="DNA/RNA_pol_sf"/>
</dbReference>
<dbReference type="InterPro" id="IPR000477">
    <property type="entry name" value="RT_dom"/>
</dbReference>
<name>A0AAN7NQ72_MYCAM</name>
<dbReference type="InterPro" id="IPR036691">
    <property type="entry name" value="Endo/exonu/phosph_ase_sf"/>
</dbReference>
<accession>A0AAN7NQ72</accession>
<evidence type="ECO:0000256" key="6">
    <source>
        <dbReference type="SAM" id="Coils"/>
    </source>
</evidence>
<feature type="domain" description="Reverse transcriptase" evidence="7">
    <location>
        <begin position="396"/>
        <end position="651"/>
    </location>
</feature>
<keyword evidence="6" id="KW-0175">Coiled coil</keyword>
<protein>
    <recommendedName>
        <fullName evidence="7">Reverse transcriptase domain-containing protein</fullName>
    </recommendedName>
</protein>
<sequence length="1283" mass="147235">MGSLELDDGDDRVECLWVRIRGKANKADIVVGVCYRPPNQDEETDELFYKQLGEASRSLALVLVGDFNLPDVCWKYNSAERKQSRRFLERVADNFLTQLVSKPTREGALLDLLFTNREGLVSHVMVGGRLGQSDHEMIEFLICGEASRGVSKTATLDFRRVDFGLFRRLVDRVPWEAALMGKGVQEGWTFFKEEALKAQEGAVPRCRKTSRRGRRPAWLNRELWLELRRKRRVYDLWKKGRAAQEDYRGVARLCREKIRRAKAELELNLAAAVKDNKKHFFKYISSKRRAKENLHPLVDRGGNTVTKDEEKAEVLNAFFASVFNSRANCSLGTQPLELEDRDGDQNGAPIIQGEMVSDLLHHLDTHKSMGPDEIHPRVLKELADVLTKPLSIIYQQSWLTGEVPVDWRLANVTPIFKKGRKEDLGNYRPVSLTSVPGKLMEQTILSAITQHVEDNQGIRPSQHGFRKGRSCLTNLISFYDKVTCLVDEGKAVDVVYLDFSKAFDTVSHSILLEKLAAHGLDGCTLRWVKNWLDGRAQRVVVNGVYSSWQPVTSGVPQGSVLGPVLFNIFINDLDKGIECTLSKFADDTKLCGSVDLLEGRQALQRDLDRLDRWAEVNCMRFNKAKCKVLHLGHSNPMQCYRLGEEWLESCLAEKDLGVLVDSRLNMSQQCAQVAKKANGILACIRNSVASRTREVIVPLYSALVRPHLESCVQFWAPHYKRDIEVLECVQRRATKLVKGLEQKSYEEQLRELGLFSLEKRRLRGDLLALYNSLKGGCREVGVGLFSQVTSDRTRGNGLKLRQGRFRLDIRKNFFPERVIKHWNRLPREVVESPSLEVFKGGLDEVLRDMVMQANGLDERTNLLVEEYSTSGRLDNITQVMSIHTQYLESFLRSQFYMLRMDGPLPLPYRHYIAIMAAARHQCSYLINMHVDEFLKTGGIAEWLNGLEYIPQRLKNLNEINKLLAHRPWLITKEHIQKLVKTGENNWSLPELVHAVVLLAHYHALASFVFGSGINPERDPDTSNGVRLIAVNNFCVCDLANDNNIENASLTSSNFGMADSLSELEALMERMKRLQEDKEDEEASQEEMATRFEKEKKESLLVINGAFDDEIVSTDVSRYIEDPGFGYKDFARRGEDHLPTFRAQDYTWENHGFSLVNRLYSDIGHLLDEKFRMVYNLTYNTMATHEDVDTTTLRRALFNYVHCMYGIRYDDYDYGEVNQLLERSLKVYIKTVTCYPERTTKRMYDSYWRQFKHSEKVHVNLLLMEARMQAELLYALRAITRHLT</sequence>
<dbReference type="GO" id="GO:0071233">
    <property type="term" value="P:cellular response to L-leucine"/>
    <property type="evidence" value="ECO:0007669"/>
    <property type="project" value="TreeGrafter"/>
</dbReference>
<dbReference type="GO" id="GO:1901031">
    <property type="term" value="P:regulation of response to reactive oxygen species"/>
    <property type="evidence" value="ECO:0007669"/>
    <property type="project" value="InterPro"/>
</dbReference>
<dbReference type="SUPFAM" id="SSF69118">
    <property type="entry name" value="AhpD-like"/>
    <property type="match status" value="1"/>
</dbReference>
<reference evidence="8 9" key="1">
    <citation type="journal article" date="2023" name="J. Hered.">
        <title>Chromosome-level genome of the wood stork (Mycteria americana) provides insight into avian chromosome evolution.</title>
        <authorList>
            <person name="Flamio R. Jr."/>
            <person name="Ramstad K.M."/>
        </authorList>
    </citation>
    <scope>NUCLEOTIDE SEQUENCE [LARGE SCALE GENOMIC DNA]</scope>
    <source>
        <strain evidence="8">JAX WOST 10</strain>
    </source>
</reference>
<dbReference type="GO" id="GO:0070728">
    <property type="term" value="F:L-leucine binding"/>
    <property type="evidence" value="ECO:0007669"/>
    <property type="project" value="TreeGrafter"/>
</dbReference>
<dbReference type="Pfam" id="PF14529">
    <property type="entry name" value="Exo_endo_phos_2"/>
    <property type="match status" value="1"/>
</dbReference>
<dbReference type="EMBL" id="JAUNZN010000001">
    <property type="protein sequence ID" value="KAK4831493.1"/>
    <property type="molecule type" value="Genomic_DNA"/>
</dbReference>
<dbReference type="PANTHER" id="PTHR12474:SF4">
    <property type="entry name" value="SESTRIN-3"/>
    <property type="match status" value="1"/>
</dbReference>
<organism evidence="8 9">
    <name type="scientific">Mycteria americana</name>
    <name type="common">Wood stork</name>
    <dbReference type="NCBI Taxonomy" id="33587"/>
    <lineage>
        <taxon>Eukaryota</taxon>
        <taxon>Metazoa</taxon>
        <taxon>Chordata</taxon>
        <taxon>Craniata</taxon>
        <taxon>Vertebrata</taxon>
        <taxon>Euteleostomi</taxon>
        <taxon>Archelosauria</taxon>
        <taxon>Archosauria</taxon>
        <taxon>Dinosauria</taxon>
        <taxon>Saurischia</taxon>
        <taxon>Theropoda</taxon>
        <taxon>Coelurosauria</taxon>
        <taxon>Aves</taxon>
        <taxon>Neognathae</taxon>
        <taxon>Neoaves</taxon>
        <taxon>Aequornithes</taxon>
        <taxon>Ciconiiformes</taxon>
        <taxon>Ciconiidae</taxon>
        <taxon>Mycteria</taxon>
    </lineage>
</organism>
<proteinExistence type="inferred from homology"/>
<evidence type="ECO:0000256" key="3">
    <source>
        <dbReference type="ARBA" id="ARBA00022490"/>
    </source>
</evidence>
<dbReference type="Gene3D" id="3.60.10.10">
    <property type="entry name" value="Endonuclease/exonuclease/phosphatase"/>
    <property type="match status" value="1"/>
</dbReference>
<gene>
    <name evidence="8" type="ORF">QYF61_018077</name>
</gene>
<dbReference type="SUPFAM" id="SSF56672">
    <property type="entry name" value="DNA/RNA polymerases"/>
    <property type="match status" value="1"/>
</dbReference>
<comment type="similarity">
    <text evidence="2">Belongs to the sestrin family.</text>
</comment>
<dbReference type="Proteomes" id="UP001333110">
    <property type="component" value="Unassembled WGS sequence"/>
</dbReference>
<dbReference type="GO" id="GO:0016239">
    <property type="term" value="P:positive regulation of macroautophagy"/>
    <property type="evidence" value="ECO:0007669"/>
    <property type="project" value="TreeGrafter"/>
</dbReference>
<comment type="subcellular location">
    <subcellularLocation>
        <location evidence="1">Cytoplasm</location>
    </subcellularLocation>
</comment>
<dbReference type="GO" id="GO:1990253">
    <property type="term" value="P:cellular response to leucine starvation"/>
    <property type="evidence" value="ECO:0007669"/>
    <property type="project" value="TreeGrafter"/>
</dbReference>
<dbReference type="PROSITE" id="PS50878">
    <property type="entry name" value="RT_POL"/>
    <property type="match status" value="1"/>
</dbReference>
<keyword evidence="3" id="KW-0963">Cytoplasm</keyword>
<evidence type="ECO:0000256" key="2">
    <source>
        <dbReference type="ARBA" id="ARBA00008350"/>
    </source>
</evidence>
<evidence type="ECO:0000259" key="7">
    <source>
        <dbReference type="PROSITE" id="PS50878"/>
    </source>
</evidence>
<keyword evidence="4" id="KW-0560">Oxidoreductase</keyword>
<dbReference type="FunFam" id="1.20.1290.10:FF:000001">
    <property type="entry name" value="Sestrin 1"/>
    <property type="match status" value="1"/>
</dbReference>
<feature type="coiled-coil region" evidence="6">
    <location>
        <begin position="1056"/>
        <end position="1090"/>
    </location>
</feature>
<dbReference type="Pfam" id="PF00078">
    <property type="entry name" value="RVT_1"/>
    <property type="match status" value="1"/>
</dbReference>
<dbReference type="InterPro" id="IPR005135">
    <property type="entry name" value="Endo/exonuclease/phosphatase"/>
</dbReference>
<dbReference type="InterPro" id="IPR029032">
    <property type="entry name" value="AhpD-like"/>
</dbReference>
<dbReference type="PANTHER" id="PTHR12474">
    <property type="entry name" value="P53 REGULATED PA26 NUCLEAR PROTEIN SESTRIN"/>
    <property type="match status" value="1"/>
</dbReference>
<evidence type="ECO:0000313" key="9">
    <source>
        <dbReference type="Proteomes" id="UP001333110"/>
    </source>
</evidence>
<evidence type="ECO:0000256" key="5">
    <source>
        <dbReference type="ARBA" id="ARBA00049242"/>
    </source>
</evidence>
<dbReference type="GO" id="GO:0016684">
    <property type="term" value="F:oxidoreductase activity, acting on peroxide as acceptor"/>
    <property type="evidence" value="ECO:0007669"/>
    <property type="project" value="TreeGrafter"/>
</dbReference>
<dbReference type="GO" id="GO:0005634">
    <property type="term" value="C:nucleus"/>
    <property type="evidence" value="ECO:0007669"/>
    <property type="project" value="InterPro"/>
</dbReference>
<keyword evidence="9" id="KW-1185">Reference proteome</keyword>
<dbReference type="SUPFAM" id="SSF56219">
    <property type="entry name" value="DNase I-like"/>
    <property type="match status" value="1"/>
</dbReference>
<dbReference type="GO" id="GO:0005737">
    <property type="term" value="C:cytoplasm"/>
    <property type="evidence" value="ECO:0007669"/>
    <property type="project" value="UniProtKB-SubCell"/>
</dbReference>
<comment type="caution">
    <text evidence="8">The sequence shown here is derived from an EMBL/GenBank/DDBJ whole genome shotgun (WGS) entry which is preliminary data.</text>
</comment>
<evidence type="ECO:0000256" key="1">
    <source>
        <dbReference type="ARBA" id="ARBA00004496"/>
    </source>
</evidence>
<dbReference type="Gene3D" id="1.20.1290.10">
    <property type="entry name" value="AhpD-like"/>
    <property type="match status" value="1"/>
</dbReference>
<dbReference type="InterPro" id="IPR006730">
    <property type="entry name" value="Sestrin"/>
</dbReference>
<evidence type="ECO:0000313" key="8">
    <source>
        <dbReference type="EMBL" id="KAK4831493.1"/>
    </source>
</evidence>
<evidence type="ECO:0000256" key="4">
    <source>
        <dbReference type="ARBA" id="ARBA00023002"/>
    </source>
</evidence>
<dbReference type="CDD" id="cd01650">
    <property type="entry name" value="RT_nLTR_like"/>
    <property type="match status" value="1"/>
</dbReference>
<comment type="catalytic activity">
    <reaction evidence="5">
        <text>a hydroperoxide + L-cysteinyl-[protein] = S-hydroxy-L-cysteinyl-[protein] + an alcohol</text>
        <dbReference type="Rhea" id="RHEA:67124"/>
        <dbReference type="Rhea" id="RHEA-COMP:10131"/>
        <dbReference type="Rhea" id="RHEA-COMP:17193"/>
        <dbReference type="ChEBI" id="CHEBI:29950"/>
        <dbReference type="ChEBI" id="CHEBI:30879"/>
        <dbReference type="ChEBI" id="CHEBI:35924"/>
        <dbReference type="ChEBI" id="CHEBI:61973"/>
    </reaction>
    <physiologicalReaction direction="left-to-right" evidence="5">
        <dbReference type="Rhea" id="RHEA:67125"/>
    </physiologicalReaction>
</comment>